<dbReference type="Proteomes" id="UP000501690">
    <property type="component" value="Linkage Group LG6"/>
</dbReference>
<dbReference type="AlphaFoldDB" id="A0A4D6MBN0"/>
<evidence type="ECO:0000313" key="1">
    <source>
        <dbReference type="EMBL" id="QCD97821.1"/>
    </source>
</evidence>
<proteinExistence type="predicted"/>
<evidence type="ECO:0000313" key="2">
    <source>
        <dbReference type="Proteomes" id="UP000501690"/>
    </source>
</evidence>
<protein>
    <submittedName>
        <fullName evidence="1">Uncharacterized protein</fullName>
    </submittedName>
</protein>
<keyword evidence="2" id="KW-1185">Reference proteome</keyword>
<accession>A0A4D6MBN0</accession>
<name>A0A4D6MBN0_VIGUN</name>
<sequence>MELFREMETAAGKKKKKKGHAFWHRLSITRGQMEVYRPRFFATRGQISVIGLGFLSPEAKACAVSDSFVNLGDTDGLQASVG</sequence>
<dbReference type="EMBL" id="CP039350">
    <property type="protein sequence ID" value="QCD97821.1"/>
    <property type="molecule type" value="Genomic_DNA"/>
</dbReference>
<organism evidence="1 2">
    <name type="scientific">Vigna unguiculata</name>
    <name type="common">Cowpea</name>
    <dbReference type="NCBI Taxonomy" id="3917"/>
    <lineage>
        <taxon>Eukaryota</taxon>
        <taxon>Viridiplantae</taxon>
        <taxon>Streptophyta</taxon>
        <taxon>Embryophyta</taxon>
        <taxon>Tracheophyta</taxon>
        <taxon>Spermatophyta</taxon>
        <taxon>Magnoliopsida</taxon>
        <taxon>eudicotyledons</taxon>
        <taxon>Gunneridae</taxon>
        <taxon>Pentapetalae</taxon>
        <taxon>rosids</taxon>
        <taxon>fabids</taxon>
        <taxon>Fabales</taxon>
        <taxon>Fabaceae</taxon>
        <taxon>Papilionoideae</taxon>
        <taxon>50 kb inversion clade</taxon>
        <taxon>NPAAA clade</taxon>
        <taxon>indigoferoid/millettioid clade</taxon>
        <taxon>Phaseoleae</taxon>
        <taxon>Vigna</taxon>
    </lineage>
</organism>
<gene>
    <name evidence="1" type="ORF">DEO72_LG6g2534</name>
</gene>
<reference evidence="1 2" key="1">
    <citation type="submission" date="2019-04" db="EMBL/GenBank/DDBJ databases">
        <title>An improved genome assembly and genetic linkage map for asparagus bean, Vigna unguiculata ssp. sesquipedialis.</title>
        <authorList>
            <person name="Xia Q."/>
            <person name="Zhang R."/>
            <person name="Dong Y."/>
        </authorList>
    </citation>
    <scope>NUCLEOTIDE SEQUENCE [LARGE SCALE GENOMIC DNA]</scope>
    <source>
        <tissue evidence="1">Leaf</tissue>
    </source>
</reference>